<gene>
    <name evidence="2" type="ORF">EJ05DRAFT_477190</name>
</gene>
<dbReference type="GeneID" id="54485250"/>
<keyword evidence="1" id="KW-0812">Transmembrane</keyword>
<evidence type="ECO:0008006" key="4">
    <source>
        <dbReference type="Google" id="ProtNLM"/>
    </source>
</evidence>
<dbReference type="Proteomes" id="UP000799437">
    <property type="component" value="Unassembled WGS sequence"/>
</dbReference>
<dbReference type="AlphaFoldDB" id="A0A6A6W4W7"/>
<keyword evidence="1" id="KW-0472">Membrane</keyword>
<dbReference type="RefSeq" id="XP_033599421.1">
    <property type="nucleotide sequence ID" value="XM_033744196.1"/>
</dbReference>
<organism evidence="2 3">
    <name type="scientific">Pseudovirgaria hyperparasitica</name>
    <dbReference type="NCBI Taxonomy" id="470096"/>
    <lineage>
        <taxon>Eukaryota</taxon>
        <taxon>Fungi</taxon>
        <taxon>Dikarya</taxon>
        <taxon>Ascomycota</taxon>
        <taxon>Pezizomycotina</taxon>
        <taxon>Dothideomycetes</taxon>
        <taxon>Dothideomycetes incertae sedis</taxon>
        <taxon>Acrospermales</taxon>
        <taxon>Acrospermaceae</taxon>
        <taxon>Pseudovirgaria</taxon>
    </lineage>
</organism>
<dbReference type="PANTHER" id="PTHR39476:SF1">
    <property type="entry name" value="NADH DEHYDROGENASE [UBIQUINONE] 1 BETA SUBCOMPLEX SUBUNIT 4"/>
    <property type="match status" value="1"/>
</dbReference>
<name>A0A6A6W4W7_9PEZI</name>
<evidence type="ECO:0000313" key="3">
    <source>
        <dbReference type="Proteomes" id="UP000799437"/>
    </source>
</evidence>
<proteinExistence type="predicted"/>
<dbReference type="OrthoDB" id="15108at2759"/>
<dbReference type="EMBL" id="ML996574">
    <property type="protein sequence ID" value="KAF2756970.1"/>
    <property type="molecule type" value="Genomic_DNA"/>
</dbReference>
<sequence length="65" mass="7893">MDPAMVKYNNMMVNRYKYFRWTPRAAWVSFVYMVAVPTAVGYWFYNTDGKYFIRGKRRGDIISEY</sequence>
<evidence type="ECO:0000256" key="1">
    <source>
        <dbReference type="SAM" id="Phobius"/>
    </source>
</evidence>
<accession>A0A6A6W4W7</accession>
<keyword evidence="1" id="KW-1133">Transmembrane helix</keyword>
<reference evidence="2" key="1">
    <citation type="journal article" date="2020" name="Stud. Mycol.">
        <title>101 Dothideomycetes genomes: a test case for predicting lifestyles and emergence of pathogens.</title>
        <authorList>
            <person name="Haridas S."/>
            <person name="Albert R."/>
            <person name="Binder M."/>
            <person name="Bloem J."/>
            <person name="Labutti K."/>
            <person name="Salamov A."/>
            <person name="Andreopoulos B."/>
            <person name="Baker S."/>
            <person name="Barry K."/>
            <person name="Bills G."/>
            <person name="Bluhm B."/>
            <person name="Cannon C."/>
            <person name="Castanera R."/>
            <person name="Culley D."/>
            <person name="Daum C."/>
            <person name="Ezra D."/>
            <person name="Gonzalez J."/>
            <person name="Henrissat B."/>
            <person name="Kuo A."/>
            <person name="Liang C."/>
            <person name="Lipzen A."/>
            <person name="Lutzoni F."/>
            <person name="Magnuson J."/>
            <person name="Mondo S."/>
            <person name="Nolan M."/>
            <person name="Ohm R."/>
            <person name="Pangilinan J."/>
            <person name="Park H.-J."/>
            <person name="Ramirez L."/>
            <person name="Alfaro M."/>
            <person name="Sun H."/>
            <person name="Tritt A."/>
            <person name="Yoshinaga Y."/>
            <person name="Zwiers L.-H."/>
            <person name="Turgeon B."/>
            <person name="Goodwin S."/>
            <person name="Spatafora J."/>
            <person name="Crous P."/>
            <person name="Grigoriev I."/>
        </authorList>
    </citation>
    <scope>NUCLEOTIDE SEQUENCE</scope>
    <source>
        <strain evidence="2">CBS 121739</strain>
    </source>
</reference>
<dbReference type="PANTHER" id="PTHR39476">
    <property type="entry name" value="NADH:UBIQUINONE OXIDOREDUCTASE 6.6KD SUBUNIT"/>
    <property type="match status" value="1"/>
</dbReference>
<evidence type="ECO:0000313" key="2">
    <source>
        <dbReference type="EMBL" id="KAF2756970.1"/>
    </source>
</evidence>
<feature type="transmembrane region" description="Helical" evidence="1">
    <location>
        <begin position="21"/>
        <end position="45"/>
    </location>
</feature>
<protein>
    <recommendedName>
        <fullName evidence="4">NADH dehydrogenase [ubiquinone] 1 beta subcomplex subunit 4</fullName>
    </recommendedName>
</protein>
<keyword evidence="3" id="KW-1185">Reference proteome</keyword>